<evidence type="ECO:0008006" key="3">
    <source>
        <dbReference type="Google" id="ProtNLM"/>
    </source>
</evidence>
<dbReference type="EMBL" id="SAXU01000001">
    <property type="protein sequence ID" value="TXJ19659.1"/>
    <property type="molecule type" value="Genomic_DNA"/>
</dbReference>
<evidence type="ECO:0000313" key="2">
    <source>
        <dbReference type="Proteomes" id="UP000324638"/>
    </source>
</evidence>
<name>A0A5C8D2F0_9SPIR</name>
<reference evidence="1 2" key="1">
    <citation type="journal article" date="1992" name="Lakartidningen">
        <title>[Penicillin V and not amoxicillin is the first choice preparation in acute otitis].</title>
        <authorList>
            <person name="Kamme C."/>
            <person name="Lundgren K."/>
            <person name="Prellner K."/>
        </authorList>
    </citation>
    <scope>NUCLEOTIDE SEQUENCE [LARGE SCALE GENOMIC DNA]</scope>
    <source>
        <strain evidence="1 2">513A</strain>
    </source>
</reference>
<comment type="caution">
    <text evidence="1">The sequence shown here is derived from an EMBL/GenBank/DDBJ whole genome shotgun (WGS) entry which is preliminary data.</text>
</comment>
<dbReference type="RefSeq" id="WP_147738023.1">
    <property type="nucleotide sequence ID" value="NZ_SAXU01000001.1"/>
</dbReference>
<gene>
    <name evidence="1" type="ORF">EPJ79_00430</name>
</gene>
<evidence type="ECO:0000313" key="1">
    <source>
        <dbReference type="EMBL" id="TXJ19659.1"/>
    </source>
</evidence>
<sequence length="386" mass="44648">MSKFLLLISFISIVFFNSCSESVYKVSANRNDFYVMRINGSQYAEKIKIFKVEETANLIIYAESGYSINYNYVIYVAKKFEDNYSKMINIYGNHTDVDKNGKIIILFQKINANISGNSIVMGYFLPNDLIYGDFNNAEILYMDINLLNKNPQLIAGTVLHEFQHLINFNVNYIKKGKDMSLWLNESLSESTSILFDSYMTRNRIEEFNNINYYCFYTWDLPFYPNMFVNYPSASVFMNWLYQKNNRNESVFRNIAHSSESEDYKKVLGAAGYGNNWEGLLINWIDGIKKGQVNGAKINNWNSTWTTTAYLYPGALVYGNSKIHVNPSTDLSGNPQAIRAQIYEDNFIITSRSADNTANENNIYLQTTQKPKYIDLVFDKDGKIKKY</sequence>
<proteinExistence type="predicted"/>
<dbReference type="Proteomes" id="UP000324638">
    <property type="component" value="Unassembled WGS sequence"/>
</dbReference>
<accession>A0A5C8D2F0</accession>
<dbReference type="AlphaFoldDB" id="A0A5C8D2F0"/>
<organism evidence="1 2">
    <name type="scientific">Brachyspira aalborgi</name>
    <dbReference type="NCBI Taxonomy" id="29522"/>
    <lineage>
        <taxon>Bacteria</taxon>
        <taxon>Pseudomonadati</taxon>
        <taxon>Spirochaetota</taxon>
        <taxon>Spirochaetia</taxon>
        <taxon>Brachyspirales</taxon>
        <taxon>Brachyspiraceae</taxon>
        <taxon>Brachyspira</taxon>
    </lineage>
</organism>
<protein>
    <recommendedName>
        <fullName evidence="3">Peptidase M30, hyicolysin</fullName>
    </recommendedName>
</protein>